<dbReference type="STRING" id="1437425.CSEC_0420"/>
<accession>A0A090CY42</accession>
<dbReference type="OrthoDB" id="8448116at2"/>
<evidence type="ECO:0000313" key="1">
    <source>
        <dbReference type="EMBL" id="CDR33257.1"/>
    </source>
</evidence>
<dbReference type="AlphaFoldDB" id="A0A090CY42"/>
<evidence type="ECO:0000313" key="2">
    <source>
        <dbReference type="Proteomes" id="UP000031552"/>
    </source>
</evidence>
<protein>
    <recommendedName>
        <fullName evidence="3">Histidine phosphatase family protein</fullName>
    </recommendedName>
</protein>
<dbReference type="EMBL" id="CCEJ010000003">
    <property type="protein sequence ID" value="CDR33257.1"/>
    <property type="molecule type" value="Genomic_DNA"/>
</dbReference>
<dbReference type="Proteomes" id="UP000031552">
    <property type="component" value="Unassembled WGS sequence"/>
</dbReference>
<reference evidence="1" key="1">
    <citation type="submission" date="2013-12" db="EMBL/GenBank/DDBJ databases">
        <authorList>
            <person name="Linke B."/>
        </authorList>
    </citation>
    <scope>NUCLEOTIDE SEQUENCE [LARGE SCALE GENOMIC DNA]</scope>
    <source>
        <strain evidence="1">CRIB-18</strain>
    </source>
</reference>
<gene>
    <name evidence="1" type="ORF">CSEC_0420</name>
</gene>
<name>A0A090CY42_9BACT</name>
<evidence type="ECO:0008006" key="3">
    <source>
        <dbReference type="Google" id="ProtNLM"/>
    </source>
</evidence>
<dbReference type="eggNOG" id="COG0406">
    <property type="taxonomic scope" value="Bacteria"/>
</dbReference>
<comment type="caution">
    <text evidence="1">The sequence shown here is derived from an EMBL/GenBank/DDBJ whole genome shotgun (WGS) entry which is preliminary data.</text>
</comment>
<reference evidence="1" key="2">
    <citation type="submission" date="2014-09" db="EMBL/GenBank/DDBJ databases">
        <title>Criblamydia sequanensis harbors a mega-plasmid encoding arsenite resistance.</title>
        <authorList>
            <person name="Bertelli C."/>
            <person name="Goesmann A."/>
            <person name="Greub G."/>
        </authorList>
    </citation>
    <scope>NUCLEOTIDE SEQUENCE [LARGE SCALE GENOMIC DNA]</scope>
    <source>
        <strain evidence="1">CRIB-18</strain>
    </source>
</reference>
<keyword evidence="2" id="KW-1185">Reference proteome</keyword>
<organism evidence="1 2">
    <name type="scientific">Candidatus Criblamydia sequanensis CRIB-18</name>
    <dbReference type="NCBI Taxonomy" id="1437425"/>
    <lineage>
        <taxon>Bacteria</taxon>
        <taxon>Pseudomonadati</taxon>
        <taxon>Chlamydiota</taxon>
        <taxon>Chlamydiia</taxon>
        <taxon>Parachlamydiales</taxon>
        <taxon>Candidatus Criblamydiaceae</taxon>
        <taxon>Candidatus Criblamydia</taxon>
    </lineage>
</organism>
<sequence length="184" mass="20770">MKYYFLFLMLALLQGEAFSRPSQVMIIRHAEKPQHGTHLNLKGQERAACLAPFFIGTEKLNRSGMPVAIYARAATKETPSLRPIETVAPLAKSLGISILSGYGGKDLVPMTREILSNPDYENKLVLICWDHHGIPAIARLLGANQAPEKWYKSVFDRVWILTFKGHEVEFEDMPERLLFGDSEE</sequence>
<dbReference type="RefSeq" id="WP_079977947.1">
    <property type="nucleotide sequence ID" value="NZ_CCEJ010000003.1"/>
</dbReference>
<proteinExistence type="predicted"/>